<evidence type="ECO:0000313" key="1">
    <source>
        <dbReference type="EMBL" id="GBM37074.1"/>
    </source>
</evidence>
<organism evidence="1 2">
    <name type="scientific">Araneus ventricosus</name>
    <name type="common">Orbweaver spider</name>
    <name type="synonym">Epeira ventricosa</name>
    <dbReference type="NCBI Taxonomy" id="182803"/>
    <lineage>
        <taxon>Eukaryota</taxon>
        <taxon>Metazoa</taxon>
        <taxon>Ecdysozoa</taxon>
        <taxon>Arthropoda</taxon>
        <taxon>Chelicerata</taxon>
        <taxon>Arachnida</taxon>
        <taxon>Araneae</taxon>
        <taxon>Araneomorphae</taxon>
        <taxon>Entelegynae</taxon>
        <taxon>Araneoidea</taxon>
        <taxon>Araneidae</taxon>
        <taxon>Araneus</taxon>
    </lineage>
</organism>
<dbReference type="GO" id="GO:0003676">
    <property type="term" value="F:nucleic acid binding"/>
    <property type="evidence" value="ECO:0007669"/>
    <property type="project" value="InterPro"/>
</dbReference>
<comment type="caution">
    <text evidence="1">The sequence shown here is derived from an EMBL/GenBank/DDBJ whole genome shotgun (WGS) entry which is preliminary data.</text>
</comment>
<dbReference type="OrthoDB" id="6468736at2759"/>
<keyword evidence="2" id="KW-1185">Reference proteome</keyword>
<evidence type="ECO:0000313" key="2">
    <source>
        <dbReference type="Proteomes" id="UP000499080"/>
    </source>
</evidence>
<dbReference type="EMBL" id="BGPR01000828">
    <property type="protein sequence ID" value="GBM37074.1"/>
    <property type="molecule type" value="Genomic_DNA"/>
</dbReference>
<dbReference type="InterPro" id="IPR036397">
    <property type="entry name" value="RNaseH_sf"/>
</dbReference>
<evidence type="ECO:0008006" key="3">
    <source>
        <dbReference type="Google" id="ProtNLM"/>
    </source>
</evidence>
<gene>
    <name evidence="1" type="ORF">AVEN_138127_1</name>
</gene>
<reference evidence="1 2" key="1">
    <citation type="journal article" date="2019" name="Sci. Rep.">
        <title>Orb-weaving spider Araneus ventricosus genome elucidates the spidroin gene catalogue.</title>
        <authorList>
            <person name="Kono N."/>
            <person name="Nakamura H."/>
            <person name="Ohtoshi R."/>
            <person name="Moran D.A.P."/>
            <person name="Shinohara A."/>
            <person name="Yoshida Y."/>
            <person name="Fujiwara M."/>
            <person name="Mori M."/>
            <person name="Tomita M."/>
            <person name="Arakawa K."/>
        </authorList>
    </citation>
    <scope>NUCLEOTIDE SEQUENCE [LARGE SCALE GENOMIC DNA]</scope>
</reference>
<proteinExistence type="predicted"/>
<sequence>MIWREPGTCYRGPNIVERDHYRGGGLLVWTGIATNGRTDLYVFTGGSITAVRYRDEILHCLVRPFIDAMGIDAIFMGDNSRPQRARSVRNYLESETIPQMAGPARSLDLNPTEHVWDMLGRRIAGRSVPLCTFHEFQQTLL</sequence>
<dbReference type="Gene3D" id="3.30.420.10">
    <property type="entry name" value="Ribonuclease H-like superfamily/Ribonuclease H"/>
    <property type="match status" value="1"/>
</dbReference>
<accession>A0A4Y2FBV8</accession>
<name>A0A4Y2FBV8_ARAVE</name>
<dbReference type="Proteomes" id="UP000499080">
    <property type="component" value="Unassembled WGS sequence"/>
</dbReference>
<dbReference type="AlphaFoldDB" id="A0A4Y2FBV8"/>
<protein>
    <recommendedName>
        <fullName evidence="3">Tc1-like transposase DDE domain-containing protein</fullName>
    </recommendedName>
</protein>